<keyword evidence="2" id="KW-1185">Reference proteome</keyword>
<gene>
    <name evidence="1" type="ORF">GFD21_10360</name>
</gene>
<evidence type="ECO:0000313" key="1">
    <source>
        <dbReference type="EMBL" id="NEG56148.1"/>
    </source>
</evidence>
<dbReference type="AlphaFoldDB" id="A0A6L9SUC4"/>
<dbReference type="Proteomes" id="UP000483293">
    <property type="component" value="Unassembled WGS sequence"/>
</dbReference>
<accession>A0A6L9SUC4</accession>
<proteinExistence type="predicted"/>
<reference evidence="1 2" key="1">
    <citation type="submission" date="2019-10" db="EMBL/GenBank/DDBJ databases">
        <title>Bifidobacterium from non-human primates.</title>
        <authorList>
            <person name="Modesto M."/>
        </authorList>
    </citation>
    <scope>NUCLEOTIDE SEQUENCE [LARGE SCALE GENOMIC DNA]</scope>
    <source>
        <strain evidence="1 2">SMA15</strain>
    </source>
</reference>
<sequence>MKQEIRERIIAQYEHGFDILDIAHLTRRPVAEVSAVVKDHLRRKTRAATREVTRLEFIQPPSLFD</sequence>
<dbReference type="EMBL" id="WHZV01000012">
    <property type="protein sequence ID" value="NEG56148.1"/>
    <property type="molecule type" value="Genomic_DNA"/>
</dbReference>
<dbReference type="RefSeq" id="WP_163197908.1">
    <property type="nucleotide sequence ID" value="NZ_WHZV01000012.1"/>
</dbReference>
<organism evidence="1 2">
    <name type="scientific">Bifidobacterium platyrrhinorum</name>
    <dbReference type="NCBI Taxonomy" id="2661628"/>
    <lineage>
        <taxon>Bacteria</taxon>
        <taxon>Bacillati</taxon>
        <taxon>Actinomycetota</taxon>
        <taxon>Actinomycetes</taxon>
        <taxon>Bifidobacteriales</taxon>
        <taxon>Bifidobacteriaceae</taxon>
        <taxon>Bifidobacterium</taxon>
    </lineage>
</organism>
<evidence type="ECO:0000313" key="2">
    <source>
        <dbReference type="Proteomes" id="UP000483293"/>
    </source>
</evidence>
<comment type="caution">
    <text evidence="1">The sequence shown here is derived from an EMBL/GenBank/DDBJ whole genome shotgun (WGS) entry which is preliminary data.</text>
</comment>
<name>A0A6L9SUC4_9BIFI</name>
<protein>
    <submittedName>
        <fullName evidence="1">Uncharacterized protein</fullName>
    </submittedName>
</protein>